<feature type="compositionally biased region" description="Acidic residues" evidence="2">
    <location>
        <begin position="157"/>
        <end position="193"/>
    </location>
</feature>
<feature type="region of interest" description="Disordered" evidence="2">
    <location>
        <begin position="94"/>
        <end position="193"/>
    </location>
</feature>
<proteinExistence type="inferred from homology"/>
<dbReference type="OMA" id="NEELYCG"/>
<protein>
    <recommendedName>
        <fullName evidence="5">SH3 domain-binding glutamic acid-rich protein homolog</fullName>
    </recommendedName>
</protein>
<evidence type="ECO:0000256" key="2">
    <source>
        <dbReference type="SAM" id="MobiDB-lite"/>
    </source>
</evidence>
<name>A0A8I6S4C1_CIMLE</name>
<feature type="compositionally biased region" description="Basic and acidic residues" evidence="2">
    <location>
        <begin position="139"/>
        <end position="156"/>
    </location>
</feature>
<dbReference type="Gene3D" id="3.40.30.10">
    <property type="entry name" value="Glutaredoxin"/>
    <property type="match status" value="1"/>
</dbReference>
<dbReference type="RefSeq" id="XP_014255799.1">
    <property type="nucleotide sequence ID" value="XM_014400313.2"/>
</dbReference>
<dbReference type="GeneID" id="106670202"/>
<keyword evidence="4" id="KW-1185">Reference proteome</keyword>
<dbReference type="AlphaFoldDB" id="A0A8I6S4C1"/>
<feature type="compositionally biased region" description="Basic and acidic residues" evidence="2">
    <location>
        <begin position="45"/>
        <end position="62"/>
    </location>
</feature>
<accession>A0A8I6S4C1</accession>
<dbReference type="InterPro" id="IPR006993">
    <property type="entry name" value="Glut_rich_SH3-bd"/>
</dbReference>
<evidence type="ECO:0008006" key="5">
    <source>
        <dbReference type="Google" id="ProtNLM"/>
    </source>
</evidence>
<evidence type="ECO:0000313" key="4">
    <source>
        <dbReference type="Proteomes" id="UP000494040"/>
    </source>
</evidence>
<comment type="similarity">
    <text evidence="1">Belongs to the SH3BGR family.</text>
</comment>
<dbReference type="GO" id="GO:0005737">
    <property type="term" value="C:cytoplasm"/>
    <property type="evidence" value="ECO:0007669"/>
    <property type="project" value="TreeGrafter"/>
</dbReference>
<organism evidence="3 4">
    <name type="scientific">Cimex lectularius</name>
    <name type="common">Bed bug</name>
    <name type="synonym">Acanthia lectularia</name>
    <dbReference type="NCBI Taxonomy" id="79782"/>
    <lineage>
        <taxon>Eukaryota</taxon>
        <taxon>Metazoa</taxon>
        <taxon>Ecdysozoa</taxon>
        <taxon>Arthropoda</taxon>
        <taxon>Hexapoda</taxon>
        <taxon>Insecta</taxon>
        <taxon>Pterygota</taxon>
        <taxon>Neoptera</taxon>
        <taxon>Paraneoptera</taxon>
        <taxon>Hemiptera</taxon>
        <taxon>Heteroptera</taxon>
        <taxon>Panheteroptera</taxon>
        <taxon>Cimicomorpha</taxon>
        <taxon>Cimicidae</taxon>
        <taxon>Cimex</taxon>
    </lineage>
</organism>
<dbReference type="SUPFAM" id="SSF52833">
    <property type="entry name" value="Thioredoxin-like"/>
    <property type="match status" value="1"/>
</dbReference>
<dbReference type="CDD" id="cd03030">
    <property type="entry name" value="GRX_SH3BGR"/>
    <property type="match status" value="1"/>
</dbReference>
<sequence>MVIKVYTSGISGNKEVKKKQQRIMMILESKNVTYVTVDITEPGNEEEKSFMQENAKPKDSSKHPIPPQIFNDTDYCGDYDGFDLANENDELETFLKMPLPPSPPVVNGNHEHSTEKDTSDSQVIERQEELINSMVPKTALKEEPVKEPTDVNNKIEDLEDETETQANEEMEAEEENNAEDEDKDNSEDVTDEE</sequence>
<evidence type="ECO:0000256" key="1">
    <source>
        <dbReference type="ARBA" id="ARBA00007764"/>
    </source>
</evidence>
<dbReference type="InterPro" id="IPR051033">
    <property type="entry name" value="SH3BGR"/>
</dbReference>
<reference evidence="3" key="1">
    <citation type="submission" date="2022-01" db="UniProtKB">
        <authorList>
            <consortium name="EnsemblMetazoa"/>
        </authorList>
    </citation>
    <scope>IDENTIFICATION</scope>
</reference>
<feature type="region of interest" description="Disordered" evidence="2">
    <location>
        <begin position="43"/>
        <end position="69"/>
    </location>
</feature>
<dbReference type="InterPro" id="IPR036249">
    <property type="entry name" value="Thioredoxin-like_sf"/>
</dbReference>
<dbReference type="KEGG" id="clec:106670202"/>
<dbReference type="PANTHER" id="PTHR12232:SF15">
    <property type="entry name" value="SH3 DOMAIN-BINDING GLUTAMIC ACID-RICH PROTEIN HOMOLOG"/>
    <property type="match status" value="1"/>
</dbReference>
<dbReference type="Pfam" id="PF04908">
    <property type="entry name" value="SH3BGR"/>
    <property type="match status" value="1"/>
</dbReference>
<feature type="compositionally biased region" description="Basic and acidic residues" evidence="2">
    <location>
        <begin position="109"/>
        <end position="129"/>
    </location>
</feature>
<dbReference type="EnsemblMetazoa" id="XM_014400313.2">
    <property type="protein sequence ID" value="XP_014255799.1"/>
    <property type="gene ID" value="LOC106670202"/>
</dbReference>
<dbReference type="PANTHER" id="PTHR12232">
    <property type="entry name" value="SH3 DOMAIN-BINDING GLUTAMIC ACID-RICH-LIKE PROTEIN"/>
    <property type="match status" value="1"/>
</dbReference>
<dbReference type="OrthoDB" id="9932926at2759"/>
<dbReference type="Proteomes" id="UP000494040">
    <property type="component" value="Unassembled WGS sequence"/>
</dbReference>
<evidence type="ECO:0000313" key="3">
    <source>
        <dbReference type="EnsemblMetazoa" id="XP_014255799.1"/>
    </source>
</evidence>